<dbReference type="HAMAP" id="MF_01600">
    <property type="entry name" value="UPF0182"/>
    <property type="match status" value="1"/>
</dbReference>
<keyword evidence="1 5" id="KW-1003">Cell membrane</keyword>
<dbReference type="RefSeq" id="WP_006099063.1">
    <property type="nucleotide sequence ID" value="NZ_DS989843.1"/>
</dbReference>
<evidence type="ECO:0000313" key="8">
    <source>
        <dbReference type="Proteomes" id="UP000003835"/>
    </source>
</evidence>
<evidence type="ECO:0000313" key="7">
    <source>
        <dbReference type="EMBL" id="EDX77802.1"/>
    </source>
</evidence>
<evidence type="ECO:0000256" key="1">
    <source>
        <dbReference type="ARBA" id="ARBA00022475"/>
    </source>
</evidence>
<feature type="region of interest" description="Disordered" evidence="6">
    <location>
        <begin position="854"/>
        <end position="874"/>
    </location>
</feature>
<dbReference type="GO" id="GO:0005886">
    <property type="term" value="C:plasma membrane"/>
    <property type="evidence" value="ECO:0007669"/>
    <property type="project" value="UniProtKB-SubCell"/>
</dbReference>
<feature type="transmembrane region" description="Helical" evidence="5">
    <location>
        <begin position="199"/>
        <end position="217"/>
    </location>
</feature>
<evidence type="ECO:0000256" key="2">
    <source>
        <dbReference type="ARBA" id="ARBA00022692"/>
    </source>
</evidence>
<dbReference type="AlphaFoldDB" id="B4VKK9"/>
<keyword evidence="4 5" id="KW-0472">Membrane</keyword>
<proteinExistence type="inferred from homology"/>
<evidence type="ECO:0000256" key="3">
    <source>
        <dbReference type="ARBA" id="ARBA00022989"/>
    </source>
</evidence>
<organism evidence="7 8">
    <name type="scientific">Coleofasciculus chthonoplastes PCC 7420</name>
    <dbReference type="NCBI Taxonomy" id="118168"/>
    <lineage>
        <taxon>Bacteria</taxon>
        <taxon>Bacillati</taxon>
        <taxon>Cyanobacteriota</taxon>
        <taxon>Cyanophyceae</taxon>
        <taxon>Coleofasciculales</taxon>
        <taxon>Coleofasciculaceae</taxon>
        <taxon>Coleofasciculus</taxon>
    </lineage>
</organism>
<keyword evidence="3 5" id="KW-1133">Transmembrane helix</keyword>
<comment type="similarity">
    <text evidence="5">Belongs to the UPF0182 family.</text>
</comment>
<dbReference type="EMBL" id="DS989843">
    <property type="protein sequence ID" value="EDX77802.1"/>
    <property type="molecule type" value="Genomic_DNA"/>
</dbReference>
<sequence length="932" mass="107889">MKSANKFIIGFLLVVIFGLPFSQTLVHILTEAWWFNSVNFSDVFWTRITWKIMAWVGTFIIYGLFLWFNYWMAQRLTRDRAFRFLDASDLAHYTDTIANSAVLVVIFLISLAAATTSASAWETILKYLNATDFNLTDPIYQHDIGFYLFQLPFYEGLKNWVLTLLGWSLILSIAVYVLKGTIRLDQYWQHFLTKDVKTHLSLLLAGIALVIAIGFWLERYELLYDVDGVVYGAGYTDAHAQRLAFWIMSVISLLLGLSFILAIWQNNIALPTYGIGIYMIAFLVFIGLFPWFQQRFIVEPNELEKEKPYIEHNIAYTRKAYDLDKVPTQDYPAEGQLSRQGLQDNQFTIRNIRLWDYRPLLSTYRQLQEIRLYYRFNDVDVDRYTIDDNYRQVMLSPRELVYAQVPDRAKTWVNERLKYTHGYGLVMSPVNIVTEDGLPELFIQDIPPISKVDLQVDESAIYYGEETDTYIFTGTTTQEFDYPRGDANAFTNYEGNGGVPIPSLWQRLAYAYDLGDLKILISNYFANTSRIHYHRQIQERVSQVAPFLRFDQDPYITLIDGRLQWIIDAYTISDRYPYSEPVSQSNNASAITQDGDIAQMSQGDINYIRNSVKVVVDAFNGTMQFVVVDEDDPVLQTYRKIFPTLFTAQDEIIADVKAHFRYPLDLFTIQAQMYLSYHMDNPQVFYNREDLWRFPTEIYEGNEQIVLPYYVIMRLPETSSHEFILILPFTPVNKDNMVAWMAARSDGENYGKLLLYEFPKQELVYGPSQIEARIDQNPQISQQLTLWSQEGSRVIRGDLLVIPIDQSLLYVEPVYLRAEQGELPELKRVIVAYAKEVVMEETLEEALATIFGETQADVQQPTPTLPSAPPKEGVSKLAQSALETYQKAQEAMRQGNWQKYGQYQQELESILQQLNQTPKSAPDLRKSAGDQN</sequence>
<evidence type="ECO:0000256" key="6">
    <source>
        <dbReference type="SAM" id="MobiDB-lite"/>
    </source>
</evidence>
<dbReference type="PANTHER" id="PTHR39344:SF1">
    <property type="entry name" value="UPF0182 PROTEIN SLL1060"/>
    <property type="match status" value="1"/>
</dbReference>
<feature type="transmembrane region" description="Helical" evidence="5">
    <location>
        <begin position="275"/>
        <end position="292"/>
    </location>
</feature>
<dbReference type="Pfam" id="PF03699">
    <property type="entry name" value="UPF0182"/>
    <property type="match status" value="1"/>
</dbReference>
<gene>
    <name evidence="7" type="ORF">MC7420_3126</name>
</gene>
<dbReference type="PANTHER" id="PTHR39344">
    <property type="entry name" value="UPF0182 PROTEIN SLL1060"/>
    <property type="match status" value="1"/>
</dbReference>
<dbReference type="eggNOG" id="COG1615">
    <property type="taxonomic scope" value="Bacteria"/>
</dbReference>
<name>B4VKK9_9CYAN</name>
<feature type="transmembrane region" description="Helical" evidence="5">
    <location>
        <begin position="243"/>
        <end position="263"/>
    </location>
</feature>
<keyword evidence="2 5" id="KW-0812">Transmembrane</keyword>
<dbReference type="Proteomes" id="UP000003835">
    <property type="component" value="Unassembled WGS sequence"/>
</dbReference>
<keyword evidence="8" id="KW-1185">Reference proteome</keyword>
<feature type="transmembrane region" description="Helical" evidence="5">
    <location>
        <begin position="93"/>
        <end position="114"/>
    </location>
</feature>
<dbReference type="HOGENOM" id="CLU_007733_0_0_3"/>
<evidence type="ECO:0000256" key="5">
    <source>
        <dbReference type="HAMAP-Rule" id="MF_01600"/>
    </source>
</evidence>
<reference evidence="7 8" key="1">
    <citation type="submission" date="2008-07" db="EMBL/GenBank/DDBJ databases">
        <authorList>
            <person name="Tandeau de Marsac N."/>
            <person name="Ferriera S."/>
            <person name="Johnson J."/>
            <person name="Kravitz S."/>
            <person name="Beeson K."/>
            <person name="Sutton G."/>
            <person name="Rogers Y.-H."/>
            <person name="Friedman R."/>
            <person name="Frazier M."/>
            <person name="Venter J.C."/>
        </authorList>
    </citation>
    <scope>NUCLEOTIDE SEQUENCE [LARGE SCALE GENOMIC DNA]</scope>
    <source>
        <strain evidence="7 8">PCC 7420</strain>
    </source>
</reference>
<dbReference type="GO" id="GO:0005576">
    <property type="term" value="C:extracellular region"/>
    <property type="evidence" value="ECO:0007669"/>
    <property type="project" value="TreeGrafter"/>
</dbReference>
<dbReference type="OrthoDB" id="9763654at2"/>
<feature type="transmembrane region" description="Helical" evidence="5">
    <location>
        <begin position="52"/>
        <end position="72"/>
    </location>
</feature>
<comment type="caution">
    <text evidence="5">Lacks conserved residue(s) required for the propagation of feature annotation.</text>
</comment>
<feature type="transmembrane region" description="Helical" evidence="5">
    <location>
        <begin position="160"/>
        <end position="178"/>
    </location>
</feature>
<dbReference type="InterPro" id="IPR005372">
    <property type="entry name" value="UPF0182"/>
</dbReference>
<accession>B4VKK9</accession>
<evidence type="ECO:0000256" key="4">
    <source>
        <dbReference type="ARBA" id="ARBA00023136"/>
    </source>
</evidence>
<comment type="subcellular location">
    <subcellularLocation>
        <location evidence="5">Cell membrane</location>
        <topology evidence="5">Multi-pass membrane protein</topology>
    </subcellularLocation>
</comment>
<protein>
    <recommendedName>
        <fullName evidence="5">UPF0182 protein MC7420_3126</fullName>
    </recommendedName>
</protein>